<accession>A0A6A5RIT2</accession>
<dbReference type="Proteomes" id="UP000800082">
    <property type="component" value="Unassembled WGS sequence"/>
</dbReference>
<dbReference type="OrthoDB" id="5204833at2759"/>
<evidence type="ECO:0000313" key="2">
    <source>
        <dbReference type="EMBL" id="KAF1925507.1"/>
    </source>
</evidence>
<gene>
    <name evidence="2" type="ORF">M421DRAFT_69762</name>
</gene>
<feature type="compositionally biased region" description="Basic and acidic residues" evidence="1">
    <location>
        <begin position="595"/>
        <end position="616"/>
    </location>
</feature>
<feature type="compositionally biased region" description="Polar residues" evidence="1">
    <location>
        <begin position="23"/>
        <end position="35"/>
    </location>
</feature>
<feature type="compositionally biased region" description="Low complexity" evidence="1">
    <location>
        <begin position="623"/>
        <end position="640"/>
    </location>
</feature>
<proteinExistence type="predicted"/>
<feature type="region of interest" description="Disordered" evidence="1">
    <location>
        <begin position="527"/>
        <end position="666"/>
    </location>
</feature>
<organism evidence="2 3">
    <name type="scientific">Didymella exigua CBS 183.55</name>
    <dbReference type="NCBI Taxonomy" id="1150837"/>
    <lineage>
        <taxon>Eukaryota</taxon>
        <taxon>Fungi</taxon>
        <taxon>Dikarya</taxon>
        <taxon>Ascomycota</taxon>
        <taxon>Pezizomycotina</taxon>
        <taxon>Dothideomycetes</taxon>
        <taxon>Pleosporomycetidae</taxon>
        <taxon>Pleosporales</taxon>
        <taxon>Pleosporineae</taxon>
        <taxon>Didymellaceae</taxon>
        <taxon>Didymella</taxon>
    </lineage>
</organism>
<feature type="region of interest" description="Disordered" evidence="1">
    <location>
        <begin position="1"/>
        <end position="114"/>
    </location>
</feature>
<name>A0A6A5RIT2_9PLEO</name>
<feature type="compositionally biased region" description="Polar residues" evidence="1">
    <location>
        <begin position="156"/>
        <end position="179"/>
    </location>
</feature>
<sequence length="666" mass="70996">MARRSARLQQVSPAPTPDRTARAGSNDSWETAQSEQEQERVLDLPSVRELPEPVAKTPQKPNAAPPKSATKLPTAKPTGSQTPLSKSTSSMLLAAAASVRTPTNRTPIKPAGDEMHPALHHASTAKPLDEARWLGFQSLGAHAAPLKTAGHAPGTPSKTPAPASTQKAPVLGSSPSSFRFQLKSPFSKATETSKGGDLSPTTRNILKEPAIARPKAAPKGKMARFSDIHMAQFKKMDSVANHPSAWRLKKTPSKPDLSKPETSKLKRTQSKMDLADAAESASKIPPTPLKRTQSKADLAGSGLPRSHSTVRLVASQDSSNDPAPKRVKRTEVDDAATTRPASRDSNTEASSSKLPVPPRKITSQTALPRLAARLMTPTRSSMARVQSQTVKATKTTMIPQSPSARNLFSPTHIGRSLRDGARESMQQAKRNLQQVRSILRTPGRKFSDDPAKIAAGTHMSPPPESAWEKAPTAIPATAPVKKQVNFSNSTLARAAPDPTKSPSPMKFRAGSEIPVGAVAYPSLGSGVEYPKLPQGDASPPASPSRRLTFGGETANHPRSFSFETGKPVNFGPTTTGTIRMVRKSDAPSIVQSTKRKLETVQESSDKENDERLENPRSAKKMRPTPAAPATPAKVPASASKAPRRTPGSAMSKSRLAFLATPKRSKA</sequence>
<feature type="compositionally biased region" description="Polar residues" evidence="1">
    <location>
        <begin position="187"/>
        <end position="204"/>
    </location>
</feature>
<feature type="compositionally biased region" description="Low complexity" evidence="1">
    <location>
        <begin position="84"/>
        <end position="98"/>
    </location>
</feature>
<reference evidence="2" key="1">
    <citation type="journal article" date="2020" name="Stud. Mycol.">
        <title>101 Dothideomycetes genomes: a test case for predicting lifestyles and emergence of pathogens.</title>
        <authorList>
            <person name="Haridas S."/>
            <person name="Albert R."/>
            <person name="Binder M."/>
            <person name="Bloem J."/>
            <person name="Labutti K."/>
            <person name="Salamov A."/>
            <person name="Andreopoulos B."/>
            <person name="Baker S."/>
            <person name="Barry K."/>
            <person name="Bills G."/>
            <person name="Bluhm B."/>
            <person name="Cannon C."/>
            <person name="Castanera R."/>
            <person name="Culley D."/>
            <person name="Daum C."/>
            <person name="Ezra D."/>
            <person name="Gonzalez J."/>
            <person name="Henrissat B."/>
            <person name="Kuo A."/>
            <person name="Liang C."/>
            <person name="Lipzen A."/>
            <person name="Lutzoni F."/>
            <person name="Magnuson J."/>
            <person name="Mondo S."/>
            <person name="Nolan M."/>
            <person name="Ohm R."/>
            <person name="Pangilinan J."/>
            <person name="Park H.-J."/>
            <person name="Ramirez L."/>
            <person name="Alfaro M."/>
            <person name="Sun H."/>
            <person name="Tritt A."/>
            <person name="Yoshinaga Y."/>
            <person name="Zwiers L.-H."/>
            <person name="Turgeon B."/>
            <person name="Goodwin S."/>
            <person name="Spatafora J."/>
            <person name="Crous P."/>
            <person name="Grigoriev I."/>
        </authorList>
    </citation>
    <scope>NUCLEOTIDE SEQUENCE</scope>
    <source>
        <strain evidence="2">CBS 183.55</strain>
    </source>
</reference>
<feature type="region of interest" description="Disordered" evidence="1">
    <location>
        <begin position="146"/>
        <end position="222"/>
    </location>
</feature>
<evidence type="ECO:0008006" key="4">
    <source>
        <dbReference type="Google" id="ProtNLM"/>
    </source>
</evidence>
<feature type="region of interest" description="Disordered" evidence="1">
    <location>
        <begin position="241"/>
        <end position="367"/>
    </location>
</feature>
<dbReference type="EMBL" id="ML978983">
    <property type="protein sequence ID" value="KAF1925507.1"/>
    <property type="molecule type" value="Genomic_DNA"/>
</dbReference>
<evidence type="ECO:0000313" key="3">
    <source>
        <dbReference type="Proteomes" id="UP000800082"/>
    </source>
</evidence>
<dbReference type="AlphaFoldDB" id="A0A6A5RIT2"/>
<keyword evidence="3" id="KW-1185">Reference proteome</keyword>
<dbReference type="RefSeq" id="XP_033445759.1">
    <property type="nucleotide sequence ID" value="XM_033596638.1"/>
</dbReference>
<dbReference type="GeneID" id="54354305"/>
<evidence type="ECO:0000256" key="1">
    <source>
        <dbReference type="SAM" id="MobiDB-lite"/>
    </source>
</evidence>
<protein>
    <recommendedName>
        <fullName evidence="4">Erythromycin esterase</fullName>
    </recommendedName>
</protein>